<dbReference type="InterPro" id="IPR005490">
    <property type="entry name" value="LD_TPept_cat_dom"/>
</dbReference>
<accession>A0A285IRW1</accession>
<dbReference type="Proteomes" id="UP000219612">
    <property type="component" value="Unassembled WGS sequence"/>
</dbReference>
<evidence type="ECO:0000256" key="5">
    <source>
        <dbReference type="ARBA" id="ARBA00023316"/>
    </source>
</evidence>
<dbReference type="GO" id="GO:0071555">
    <property type="term" value="P:cell wall organization"/>
    <property type="evidence" value="ECO:0007669"/>
    <property type="project" value="UniProtKB-UniRule"/>
</dbReference>
<dbReference type="Gene3D" id="2.40.440.10">
    <property type="entry name" value="L,D-transpeptidase catalytic domain-like"/>
    <property type="match status" value="1"/>
</dbReference>
<keyword evidence="4 6" id="KW-0573">Peptidoglycan synthesis</keyword>
<dbReference type="UniPathway" id="UPA00219"/>
<feature type="domain" description="L,D-TPase catalytic" evidence="8">
    <location>
        <begin position="252"/>
        <end position="374"/>
    </location>
</feature>
<dbReference type="CDD" id="cd16913">
    <property type="entry name" value="YkuD_like"/>
    <property type="match status" value="1"/>
</dbReference>
<dbReference type="GO" id="GO:0016740">
    <property type="term" value="F:transferase activity"/>
    <property type="evidence" value="ECO:0007669"/>
    <property type="project" value="UniProtKB-KW"/>
</dbReference>
<keyword evidence="5 6" id="KW-0961">Cell wall biogenesis/degradation</keyword>
<dbReference type="GO" id="GO:0008360">
    <property type="term" value="P:regulation of cell shape"/>
    <property type="evidence" value="ECO:0007669"/>
    <property type="project" value="UniProtKB-UniRule"/>
</dbReference>
<keyword evidence="2" id="KW-0808">Transferase</keyword>
<name>A0A285IRW1_9ACTN</name>
<feature type="compositionally biased region" description="Basic and acidic residues" evidence="7">
    <location>
        <begin position="144"/>
        <end position="167"/>
    </location>
</feature>
<evidence type="ECO:0000256" key="7">
    <source>
        <dbReference type="SAM" id="MobiDB-lite"/>
    </source>
</evidence>
<protein>
    <submittedName>
        <fullName evidence="9">L,D-transpeptidase catalytic domain</fullName>
    </submittedName>
</protein>
<gene>
    <name evidence="9" type="ORF">SAMN05421748_1115</name>
</gene>
<feature type="region of interest" description="Disordered" evidence="7">
    <location>
        <begin position="140"/>
        <end position="213"/>
    </location>
</feature>
<evidence type="ECO:0000256" key="6">
    <source>
        <dbReference type="PROSITE-ProRule" id="PRU01373"/>
    </source>
</evidence>
<dbReference type="InterPro" id="IPR038063">
    <property type="entry name" value="Transpep_catalytic_dom"/>
</dbReference>
<evidence type="ECO:0000256" key="3">
    <source>
        <dbReference type="ARBA" id="ARBA00022960"/>
    </source>
</evidence>
<comment type="pathway">
    <text evidence="1 6">Cell wall biogenesis; peptidoglycan biosynthesis.</text>
</comment>
<evidence type="ECO:0000256" key="2">
    <source>
        <dbReference type="ARBA" id="ARBA00022679"/>
    </source>
</evidence>
<dbReference type="InterPro" id="IPR050979">
    <property type="entry name" value="LD-transpeptidase"/>
</dbReference>
<dbReference type="GO" id="GO:0005576">
    <property type="term" value="C:extracellular region"/>
    <property type="evidence" value="ECO:0007669"/>
    <property type="project" value="TreeGrafter"/>
</dbReference>
<dbReference type="AlphaFoldDB" id="A0A285IRW1"/>
<dbReference type="Pfam" id="PF03734">
    <property type="entry name" value="YkuD"/>
    <property type="match status" value="1"/>
</dbReference>
<keyword evidence="10" id="KW-1185">Reference proteome</keyword>
<evidence type="ECO:0000259" key="8">
    <source>
        <dbReference type="PROSITE" id="PS52029"/>
    </source>
</evidence>
<dbReference type="SUPFAM" id="SSF141523">
    <property type="entry name" value="L,D-transpeptidase catalytic domain-like"/>
    <property type="match status" value="1"/>
</dbReference>
<dbReference type="GO" id="GO:0018104">
    <property type="term" value="P:peptidoglycan-protein cross-linking"/>
    <property type="evidence" value="ECO:0007669"/>
    <property type="project" value="TreeGrafter"/>
</dbReference>
<evidence type="ECO:0000313" key="9">
    <source>
        <dbReference type="EMBL" id="SNY50457.1"/>
    </source>
</evidence>
<evidence type="ECO:0000313" key="10">
    <source>
        <dbReference type="Proteomes" id="UP000219612"/>
    </source>
</evidence>
<dbReference type="PANTHER" id="PTHR30582">
    <property type="entry name" value="L,D-TRANSPEPTIDASE"/>
    <property type="match status" value="1"/>
</dbReference>
<reference evidence="9 10" key="1">
    <citation type="submission" date="2017-09" db="EMBL/GenBank/DDBJ databases">
        <authorList>
            <person name="Ehlers B."/>
            <person name="Leendertz F.H."/>
        </authorList>
    </citation>
    <scope>NUCLEOTIDE SEQUENCE [LARGE SCALE GENOMIC DNA]</scope>
    <source>
        <strain evidence="9 10">CGMCC 4.6857</strain>
    </source>
</reference>
<dbReference type="GO" id="GO:0071972">
    <property type="term" value="F:peptidoglycan L,D-transpeptidase activity"/>
    <property type="evidence" value="ECO:0007669"/>
    <property type="project" value="TreeGrafter"/>
</dbReference>
<dbReference type="EMBL" id="OBDY01000011">
    <property type="protein sequence ID" value="SNY50457.1"/>
    <property type="molecule type" value="Genomic_DNA"/>
</dbReference>
<feature type="active site" description="Nucleophile" evidence="6">
    <location>
        <position position="350"/>
    </location>
</feature>
<organism evidence="9 10">
    <name type="scientific">Paractinoplanes atraurantiacus</name>
    <dbReference type="NCBI Taxonomy" id="1036182"/>
    <lineage>
        <taxon>Bacteria</taxon>
        <taxon>Bacillati</taxon>
        <taxon>Actinomycetota</taxon>
        <taxon>Actinomycetes</taxon>
        <taxon>Micromonosporales</taxon>
        <taxon>Micromonosporaceae</taxon>
        <taxon>Paractinoplanes</taxon>
    </lineage>
</organism>
<sequence length="375" mass="39857">MAGWVFVATLAGGAGVVQLDGPRQAEPYEIRAARRVAVAHKPAPVRVPEARPAPRDLPVIDYWGAPTGFPRDVAPASVAAISEGLRPLRKLAVYDAPGGRPRAFLPKSISGLTVTVPIVERQPGWAGVLLPSLNRRVGWIPEKPAGRDRKAQPPREPASDRRQDARPSDGQSSGRGGGAEPLEEQSSGRGGVGMLGERSSRRGGGVGLLGEQSSGRGWEARSLGYRFGREWGARSSGEGASGRGWEVRRLSDQLILHRREHRLVWLRDGKRQGSWVVAVGARRTPTPLGRTFVLGRTITVGGVYAGLDALVLGAVPDDRAALAPALRGGHTGIHAWSRRSAFGHSVSNGCVRLPAGAQRTLLRHLGSGTPVHVVD</sequence>
<evidence type="ECO:0000256" key="4">
    <source>
        <dbReference type="ARBA" id="ARBA00022984"/>
    </source>
</evidence>
<evidence type="ECO:0000256" key="1">
    <source>
        <dbReference type="ARBA" id="ARBA00004752"/>
    </source>
</evidence>
<feature type="active site" description="Proton donor/acceptor" evidence="6">
    <location>
        <position position="334"/>
    </location>
</feature>
<proteinExistence type="predicted"/>
<dbReference type="PROSITE" id="PS52029">
    <property type="entry name" value="LD_TPASE"/>
    <property type="match status" value="1"/>
</dbReference>
<keyword evidence="3 6" id="KW-0133">Cell shape</keyword>